<feature type="binding site" evidence="8">
    <location>
        <position position="9"/>
    </location>
    <ligand>
        <name>Mg(2+)</name>
        <dbReference type="ChEBI" id="CHEBI:18420"/>
    </ligand>
</feature>
<evidence type="ECO:0000256" key="2">
    <source>
        <dbReference type="ARBA" id="ARBA00022679"/>
    </source>
</evidence>
<evidence type="ECO:0000256" key="6">
    <source>
        <dbReference type="ARBA" id="ARBA00023098"/>
    </source>
</evidence>
<dbReference type="Gene3D" id="3.90.470.20">
    <property type="entry name" value="4'-phosphopantetheinyl transferase domain"/>
    <property type="match status" value="1"/>
</dbReference>
<keyword evidence="8" id="KW-0963">Cytoplasm</keyword>
<gene>
    <name evidence="8" type="primary">acpS</name>
    <name evidence="10" type="ORF">ACKQTC_01460</name>
</gene>
<keyword evidence="11" id="KW-1185">Reference proteome</keyword>
<protein>
    <recommendedName>
        <fullName evidence="8">Holo-[acyl-carrier-protein] synthase</fullName>
        <shortName evidence="8">Holo-ACP synthase</shortName>
        <ecNumber evidence="8">2.7.8.7</ecNumber>
    </recommendedName>
    <alternativeName>
        <fullName evidence="8">4'-phosphopantetheinyl transferase AcpS</fullName>
    </alternativeName>
</protein>
<name>A0ABW9GY48_9FIRM</name>
<dbReference type="NCBIfam" id="TIGR00556">
    <property type="entry name" value="pantethn_trn"/>
    <property type="match status" value="1"/>
</dbReference>
<dbReference type="NCBIfam" id="TIGR00516">
    <property type="entry name" value="acpS"/>
    <property type="match status" value="1"/>
</dbReference>
<dbReference type="SUPFAM" id="SSF56214">
    <property type="entry name" value="4'-phosphopantetheinyl transferase"/>
    <property type="match status" value="1"/>
</dbReference>
<dbReference type="EMBL" id="JBJUVG010000002">
    <property type="protein sequence ID" value="MFM9413043.1"/>
    <property type="molecule type" value="Genomic_DNA"/>
</dbReference>
<reference evidence="10 11" key="1">
    <citation type="journal article" date="2016" name="Int. J. Syst. Evol. Microbiol.">
        <title>Peptococcus simiae sp. nov., isolated from rhesus macaque faeces and emended description of the genus Peptococcus.</title>
        <authorList>
            <person name="Shkoporov A.N."/>
            <person name="Efimov B.A."/>
            <person name="Kondova I."/>
            <person name="Ouwerling B."/>
            <person name="Chaplin A.V."/>
            <person name="Shcherbakova V.A."/>
            <person name="Langermans J.A.M."/>
        </authorList>
    </citation>
    <scope>NUCLEOTIDE SEQUENCE [LARGE SCALE GENOMIC DNA]</scope>
    <source>
        <strain evidence="10 11">M108</strain>
    </source>
</reference>
<proteinExistence type="inferred from homology"/>
<feature type="binding site" evidence="8">
    <location>
        <position position="54"/>
    </location>
    <ligand>
        <name>Mg(2+)</name>
        <dbReference type="ChEBI" id="CHEBI:18420"/>
    </ligand>
</feature>
<comment type="cofactor">
    <cofactor evidence="8">
        <name>Mg(2+)</name>
        <dbReference type="ChEBI" id="CHEBI:18420"/>
    </cofactor>
</comment>
<dbReference type="NCBIfam" id="NF000832">
    <property type="entry name" value="PRK00070.3-2"/>
    <property type="match status" value="1"/>
</dbReference>
<comment type="function">
    <text evidence="8">Transfers the 4'-phosphopantetheine moiety from coenzyme A to a Ser of acyl-carrier-protein.</text>
</comment>
<keyword evidence="1 8" id="KW-0444">Lipid biosynthesis</keyword>
<sequence length="121" mass="13143">MAIIGLGTDICSVARIRQVWARHGSLCDRICTPEEVTYVGQSAERLAARFAAKEAGLKALGTGIGPLSWHDLVIDRDQAGRPVLRLSERATKIAHNLGAETWHVSLSHERDYATAVVILEG</sequence>
<comment type="similarity">
    <text evidence="8">Belongs to the P-Pant transferase superfamily. AcpS family.</text>
</comment>
<dbReference type="InterPro" id="IPR002582">
    <property type="entry name" value="ACPS"/>
</dbReference>
<keyword evidence="5 8" id="KW-0460">Magnesium</keyword>
<evidence type="ECO:0000256" key="8">
    <source>
        <dbReference type="HAMAP-Rule" id="MF_00101"/>
    </source>
</evidence>
<dbReference type="HAMAP" id="MF_00101">
    <property type="entry name" value="AcpS"/>
    <property type="match status" value="1"/>
</dbReference>
<evidence type="ECO:0000256" key="7">
    <source>
        <dbReference type="ARBA" id="ARBA00023160"/>
    </source>
</evidence>
<keyword evidence="3 8" id="KW-0479">Metal-binding</keyword>
<dbReference type="InterPro" id="IPR004568">
    <property type="entry name" value="Ppantetheine-prot_Trfase_dom"/>
</dbReference>
<comment type="subcellular location">
    <subcellularLocation>
        <location evidence="8">Cytoplasm</location>
    </subcellularLocation>
</comment>
<dbReference type="Proteomes" id="UP001631949">
    <property type="component" value="Unassembled WGS sequence"/>
</dbReference>
<feature type="domain" description="4'-phosphopantetheinyl transferase" evidence="9">
    <location>
        <begin position="5"/>
        <end position="117"/>
    </location>
</feature>
<keyword evidence="2 8" id="KW-0808">Transferase</keyword>
<comment type="caution">
    <text evidence="10">The sequence shown here is derived from an EMBL/GenBank/DDBJ whole genome shotgun (WGS) entry which is preliminary data.</text>
</comment>
<evidence type="ECO:0000313" key="10">
    <source>
        <dbReference type="EMBL" id="MFM9413043.1"/>
    </source>
</evidence>
<keyword evidence="7 8" id="KW-0275">Fatty acid biosynthesis</keyword>
<evidence type="ECO:0000256" key="5">
    <source>
        <dbReference type="ARBA" id="ARBA00022842"/>
    </source>
</evidence>
<evidence type="ECO:0000259" key="9">
    <source>
        <dbReference type="Pfam" id="PF01648"/>
    </source>
</evidence>
<dbReference type="RefSeq" id="WP_408976662.1">
    <property type="nucleotide sequence ID" value="NZ_JBJUVG010000002.1"/>
</dbReference>
<dbReference type="Pfam" id="PF01648">
    <property type="entry name" value="ACPS"/>
    <property type="match status" value="1"/>
</dbReference>
<organism evidence="10 11">
    <name type="scientific">Peptococcus simiae</name>
    <dbReference type="NCBI Taxonomy" id="1643805"/>
    <lineage>
        <taxon>Bacteria</taxon>
        <taxon>Bacillati</taxon>
        <taxon>Bacillota</taxon>
        <taxon>Clostridia</taxon>
        <taxon>Eubacteriales</taxon>
        <taxon>Peptococcaceae</taxon>
        <taxon>Peptococcus</taxon>
    </lineage>
</organism>
<dbReference type="GO" id="GO:0008897">
    <property type="term" value="F:holo-[acyl-carrier-protein] synthase activity"/>
    <property type="evidence" value="ECO:0007669"/>
    <property type="project" value="UniProtKB-EC"/>
</dbReference>
<evidence type="ECO:0000256" key="1">
    <source>
        <dbReference type="ARBA" id="ARBA00022516"/>
    </source>
</evidence>
<comment type="catalytic activity">
    <reaction evidence="8">
        <text>apo-[ACP] + CoA = holo-[ACP] + adenosine 3',5'-bisphosphate + H(+)</text>
        <dbReference type="Rhea" id="RHEA:12068"/>
        <dbReference type="Rhea" id="RHEA-COMP:9685"/>
        <dbReference type="Rhea" id="RHEA-COMP:9690"/>
        <dbReference type="ChEBI" id="CHEBI:15378"/>
        <dbReference type="ChEBI" id="CHEBI:29999"/>
        <dbReference type="ChEBI" id="CHEBI:57287"/>
        <dbReference type="ChEBI" id="CHEBI:58343"/>
        <dbReference type="ChEBI" id="CHEBI:64479"/>
        <dbReference type="EC" id="2.7.8.7"/>
    </reaction>
</comment>
<accession>A0ABW9GY48</accession>
<evidence type="ECO:0000256" key="3">
    <source>
        <dbReference type="ARBA" id="ARBA00022723"/>
    </source>
</evidence>
<evidence type="ECO:0000256" key="4">
    <source>
        <dbReference type="ARBA" id="ARBA00022832"/>
    </source>
</evidence>
<keyword evidence="6 8" id="KW-0443">Lipid metabolism</keyword>
<dbReference type="InterPro" id="IPR037143">
    <property type="entry name" value="4-PPantetheinyl_Trfase_dom_sf"/>
</dbReference>
<dbReference type="EC" id="2.7.8.7" evidence="8"/>
<keyword evidence="4 8" id="KW-0276">Fatty acid metabolism</keyword>
<dbReference type="InterPro" id="IPR008278">
    <property type="entry name" value="4-PPantetheinyl_Trfase_dom"/>
</dbReference>
<evidence type="ECO:0000313" key="11">
    <source>
        <dbReference type="Proteomes" id="UP001631949"/>
    </source>
</evidence>